<evidence type="ECO:0000313" key="2">
    <source>
        <dbReference type="EMBL" id="MFB3170668.1"/>
    </source>
</evidence>
<dbReference type="InterPro" id="IPR006626">
    <property type="entry name" value="PbH1"/>
</dbReference>
<sequence length="697" mass="77912">MVGGSYVLELDRWKINNNGTDAVNTSLGINNALDWASHEGFLEVIFPKGKYLIDENNPIKPQSNMTLNLGGSTLRIRDNSLQGYSVISFHNNQQYSRITNGKIEGDRYTHDYSIGGTHEGGYGIQIGSFTPPANGGNNTKYISIDNLEIFNCTGDAISLNSTFGQIFPTPVSLANSWETGGISTTNGTLTNNPNKIRSKLKIDMNQPAIIKYGYFGLYGNGFGNLGSDIISDFYDIIFYKSDNSFLLTRAQVQFFEEVEVPIGANYARIVLHQSNLPGSNNCLINVRVPSFSQYVFIEKCNLHHCRRQGITIAGAKNIYLRNNHVHHINGTPPQAAIDIEDGYDLNQFIYISQNNFHDNRSYNVIVVNGKKIFIENNRFSNTLSGGVSLAVNAGADKVTVYNNDFHIAKVILAGNILFSNNNLYATQVSILGEYNNRPINVTDNLFHNCKLIIDNPFSYLVQINGCRFYNDSDKLNAFSNLQWTLELKNKPQSILNCSFQGLDVYYLTYTTNTTFNGGWIFENTTFQNVKNPALLAGFYRSCTFKDIDLLTVFSKDFDILELSSCNIISKDLNNSLITVNNIKSLIIKNCYIEKPNNTLIKIQNITDELQLINNNFKVINNTLTRPIVLLEPSFSGNLINIESNTFTTKNSNQVGIQNSTINDPLIVIRNNILQKSTISTNGKEIIQNNIVDGKLLP</sequence>
<dbReference type="Gene3D" id="2.160.20.10">
    <property type="entry name" value="Single-stranded right-handed beta-helix, Pectin lyase-like"/>
    <property type="match status" value="2"/>
</dbReference>
<organism evidence="2 3">
    <name type="scientific">Neobacillus driksii</name>
    <dbReference type="NCBI Taxonomy" id="3035913"/>
    <lineage>
        <taxon>Bacteria</taxon>
        <taxon>Bacillati</taxon>
        <taxon>Bacillota</taxon>
        <taxon>Bacilli</taxon>
        <taxon>Bacillales</taxon>
        <taxon>Bacillaceae</taxon>
        <taxon>Neobacillus</taxon>
    </lineage>
</organism>
<name>A0ABV4Z121_9BACI</name>
<gene>
    <name evidence="2" type="ORF">P5G62_026495</name>
</gene>
<dbReference type="InterPro" id="IPR039448">
    <property type="entry name" value="Beta_helix"/>
</dbReference>
<proteinExistence type="predicted"/>
<evidence type="ECO:0000313" key="3">
    <source>
        <dbReference type="Proteomes" id="UP001241748"/>
    </source>
</evidence>
<dbReference type="Proteomes" id="UP001241748">
    <property type="component" value="Unassembled WGS sequence"/>
</dbReference>
<feature type="domain" description="Right handed beta helix" evidence="1">
    <location>
        <begin position="293"/>
        <end position="473"/>
    </location>
</feature>
<dbReference type="SMART" id="SM00710">
    <property type="entry name" value="PbH1"/>
    <property type="match status" value="8"/>
</dbReference>
<keyword evidence="3" id="KW-1185">Reference proteome</keyword>
<comment type="caution">
    <text evidence="2">The sequence shown here is derived from an EMBL/GenBank/DDBJ whole genome shotgun (WGS) entry which is preliminary data.</text>
</comment>
<dbReference type="SUPFAM" id="SSF51126">
    <property type="entry name" value="Pectin lyase-like"/>
    <property type="match status" value="2"/>
</dbReference>
<protein>
    <submittedName>
        <fullName evidence="2">Right-handed parallel beta-helix repeat-containing protein</fullName>
    </submittedName>
</protein>
<dbReference type="InterPro" id="IPR012334">
    <property type="entry name" value="Pectin_lyas_fold"/>
</dbReference>
<dbReference type="InterPro" id="IPR011050">
    <property type="entry name" value="Pectin_lyase_fold/virulence"/>
</dbReference>
<dbReference type="Pfam" id="PF13229">
    <property type="entry name" value="Beta_helix"/>
    <property type="match status" value="1"/>
</dbReference>
<dbReference type="EMBL" id="JAROBZ020000003">
    <property type="protein sequence ID" value="MFB3170668.1"/>
    <property type="molecule type" value="Genomic_DNA"/>
</dbReference>
<evidence type="ECO:0000259" key="1">
    <source>
        <dbReference type="Pfam" id="PF13229"/>
    </source>
</evidence>
<accession>A0ABV4Z121</accession>
<dbReference type="RefSeq" id="WP_306075905.1">
    <property type="nucleotide sequence ID" value="NZ_JAROBZ020000003.1"/>
</dbReference>
<reference evidence="2 3" key="1">
    <citation type="submission" date="2024-05" db="EMBL/GenBank/DDBJ databases">
        <authorList>
            <person name="Venkateswaran K."/>
        </authorList>
    </citation>
    <scope>NUCLEOTIDE SEQUENCE [LARGE SCALE GENOMIC DNA]</scope>
    <source>
        <strain evidence="2 3">179-C4-2-HS</strain>
    </source>
</reference>